<organism evidence="3 4">
    <name type="scientific">Cladorrhinum samala</name>
    <dbReference type="NCBI Taxonomy" id="585594"/>
    <lineage>
        <taxon>Eukaryota</taxon>
        <taxon>Fungi</taxon>
        <taxon>Dikarya</taxon>
        <taxon>Ascomycota</taxon>
        <taxon>Pezizomycotina</taxon>
        <taxon>Sordariomycetes</taxon>
        <taxon>Sordariomycetidae</taxon>
        <taxon>Sordariales</taxon>
        <taxon>Podosporaceae</taxon>
        <taxon>Cladorrhinum</taxon>
    </lineage>
</organism>
<evidence type="ECO:0000256" key="2">
    <source>
        <dbReference type="SAM" id="Phobius"/>
    </source>
</evidence>
<feature type="region of interest" description="Disordered" evidence="1">
    <location>
        <begin position="260"/>
        <end position="289"/>
    </location>
</feature>
<feature type="compositionally biased region" description="Polar residues" evidence="1">
    <location>
        <begin position="260"/>
        <end position="285"/>
    </location>
</feature>
<dbReference type="EMBL" id="MU864931">
    <property type="protein sequence ID" value="KAK4466457.1"/>
    <property type="molecule type" value="Genomic_DNA"/>
</dbReference>
<dbReference type="AlphaFoldDB" id="A0AAV9HZZ2"/>
<feature type="compositionally biased region" description="Polar residues" evidence="1">
    <location>
        <begin position="413"/>
        <end position="429"/>
    </location>
</feature>
<evidence type="ECO:0000256" key="1">
    <source>
        <dbReference type="SAM" id="MobiDB-lite"/>
    </source>
</evidence>
<protein>
    <submittedName>
        <fullName evidence="3">Uncharacterized protein</fullName>
    </submittedName>
</protein>
<keyword evidence="2" id="KW-0472">Membrane</keyword>
<feature type="compositionally biased region" description="Basic and acidic residues" evidence="1">
    <location>
        <begin position="402"/>
        <end position="412"/>
    </location>
</feature>
<feature type="transmembrane region" description="Helical" evidence="2">
    <location>
        <begin position="633"/>
        <end position="656"/>
    </location>
</feature>
<evidence type="ECO:0000313" key="4">
    <source>
        <dbReference type="Proteomes" id="UP001321749"/>
    </source>
</evidence>
<gene>
    <name evidence="3" type="ORF">QBC42DRAFT_247498</name>
</gene>
<feature type="transmembrane region" description="Helical" evidence="2">
    <location>
        <begin position="668"/>
        <end position="692"/>
    </location>
</feature>
<name>A0AAV9HZZ2_9PEZI</name>
<keyword evidence="4" id="KW-1185">Reference proteome</keyword>
<dbReference type="Proteomes" id="UP001321749">
    <property type="component" value="Unassembled WGS sequence"/>
</dbReference>
<proteinExistence type="predicted"/>
<feature type="compositionally biased region" description="Low complexity" evidence="1">
    <location>
        <begin position="779"/>
        <end position="790"/>
    </location>
</feature>
<feature type="region of interest" description="Disordered" evidence="1">
    <location>
        <begin position="560"/>
        <end position="580"/>
    </location>
</feature>
<comment type="caution">
    <text evidence="3">The sequence shown here is derived from an EMBL/GenBank/DDBJ whole genome shotgun (WGS) entry which is preliminary data.</text>
</comment>
<keyword evidence="2" id="KW-0812">Transmembrane</keyword>
<feature type="region of interest" description="Disordered" evidence="1">
    <location>
        <begin position="712"/>
        <end position="791"/>
    </location>
</feature>
<evidence type="ECO:0000313" key="3">
    <source>
        <dbReference type="EMBL" id="KAK4466457.1"/>
    </source>
</evidence>
<feature type="compositionally biased region" description="Basic and acidic residues" evidence="1">
    <location>
        <begin position="117"/>
        <end position="127"/>
    </location>
</feature>
<feature type="compositionally biased region" description="Low complexity" evidence="1">
    <location>
        <begin position="32"/>
        <end position="56"/>
    </location>
</feature>
<feature type="region of interest" description="Disordered" evidence="1">
    <location>
        <begin position="16"/>
        <end position="56"/>
    </location>
</feature>
<reference evidence="3" key="1">
    <citation type="journal article" date="2023" name="Mol. Phylogenet. Evol.">
        <title>Genome-scale phylogeny and comparative genomics of the fungal order Sordariales.</title>
        <authorList>
            <person name="Hensen N."/>
            <person name="Bonometti L."/>
            <person name="Westerberg I."/>
            <person name="Brannstrom I.O."/>
            <person name="Guillou S."/>
            <person name="Cros-Aarteil S."/>
            <person name="Calhoun S."/>
            <person name="Haridas S."/>
            <person name="Kuo A."/>
            <person name="Mondo S."/>
            <person name="Pangilinan J."/>
            <person name="Riley R."/>
            <person name="LaButti K."/>
            <person name="Andreopoulos B."/>
            <person name="Lipzen A."/>
            <person name="Chen C."/>
            <person name="Yan M."/>
            <person name="Daum C."/>
            <person name="Ng V."/>
            <person name="Clum A."/>
            <person name="Steindorff A."/>
            <person name="Ohm R.A."/>
            <person name="Martin F."/>
            <person name="Silar P."/>
            <person name="Natvig D.O."/>
            <person name="Lalanne C."/>
            <person name="Gautier V."/>
            <person name="Ament-Velasquez S.L."/>
            <person name="Kruys A."/>
            <person name="Hutchinson M.I."/>
            <person name="Powell A.J."/>
            <person name="Barry K."/>
            <person name="Miller A.N."/>
            <person name="Grigoriev I.V."/>
            <person name="Debuchy R."/>
            <person name="Gladieux P."/>
            <person name="Hiltunen Thoren M."/>
            <person name="Johannesson H."/>
        </authorList>
    </citation>
    <scope>NUCLEOTIDE SEQUENCE</scope>
    <source>
        <strain evidence="3">PSN324</strain>
    </source>
</reference>
<feature type="compositionally biased region" description="Basic and acidic residues" evidence="1">
    <location>
        <begin position="436"/>
        <end position="445"/>
    </location>
</feature>
<reference evidence="3" key="2">
    <citation type="submission" date="2023-06" db="EMBL/GenBank/DDBJ databases">
        <authorList>
            <consortium name="Lawrence Berkeley National Laboratory"/>
            <person name="Mondo S.J."/>
            <person name="Hensen N."/>
            <person name="Bonometti L."/>
            <person name="Westerberg I."/>
            <person name="Brannstrom I.O."/>
            <person name="Guillou S."/>
            <person name="Cros-Aarteil S."/>
            <person name="Calhoun S."/>
            <person name="Haridas S."/>
            <person name="Kuo A."/>
            <person name="Pangilinan J."/>
            <person name="Riley R."/>
            <person name="Labutti K."/>
            <person name="Andreopoulos B."/>
            <person name="Lipzen A."/>
            <person name="Chen C."/>
            <person name="Yanf M."/>
            <person name="Daum C."/>
            <person name="Ng V."/>
            <person name="Clum A."/>
            <person name="Steindorff A."/>
            <person name="Ohm R."/>
            <person name="Martin F."/>
            <person name="Silar P."/>
            <person name="Natvig D."/>
            <person name="Lalanne C."/>
            <person name="Gautier V."/>
            <person name="Ament-Velasquez S.L."/>
            <person name="Kruys A."/>
            <person name="Hutchinson M.I."/>
            <person name="Powell A.J."/>
            <person name="Barry K."/>
            <person name="Miller A.N."/>
            <person name="Grigoriev I.V."/>
            <person name="Debuchy R."/>
            <person name="Gladieux P."/>
            <person name="Thoren M.H."/>
            <person name="Johannesson H."/>
        </authorList>
    </citation>
    <scope>NUCLEOTIDE SEQUENCE</scope>
    <source>
        <strain evidence="3">PSN324</strain>
    </source>
</reference>
<feature type="compositionally biased region" description="Low complexity" evidence="1">
    <location>
        <begin position="130"/>
        <end position="148"/>
    </location>
</feature>
<keyword evidence="2" id="KW-1133">Transmembrane helix</keyword>
<feature type="region of interest" description="Disordered" evidence="1">
    <location>
        <begin position="397"/>
        <end position="447"/>
    </location>
</feature>
<feature type="region of interest" description="Disordered" evidence="1">
    <location>
        <begin position="117"/>
        <end position="233"/>
    </location>
</feature>
<accession>A0AAV9HZZ2</accession>
<feature type="compositionally biased region" description="Polar residues" evidence="1">
    <location>
        <begin position="149"/>
        <end position="227"/>
    </location>
</feature>
<sequence length="851" mass="89169">MEVHLSQSQDELLVTPKKHCDLKNTSASNLNSKLPHPSQSLQSSSHSQTLKLKSSQFSHRDSSYQAATQEASDQVVVARFSITAPAWILGGYSPSNWPFTKNGNPKSLDDEAVDVMDHSDGSARSDGYKPLSDSPPRSRSSRSHLASSWIRNSFGTADHSNAHDTSNVGSESATTAGPSSTIGGSVTASRHSANQEPTTRSSFSVDTSRTITYRTPPTIGRSETTGEYMSAANNNTSTTASGASYSSVGPPSFGCFITRPASSNAGGKTTTRGSAGHDNPTTNQRSRTDEILTSVEASVDSGFTTTPAHSSTHCILTTRSTPITTRGAITSGRLVTSRDSIGETSATAATATATHNIGHPSTGHDSRVHDLSNTCDGIGNPETDDLFVIGSASDDESTISADGKDLASRHDTQSTSNIGSAKSQPSTSHYRPALESMKEDPEPKRLSQFVGRHASLRQILDGLAKNKDEELEVIDDDRFMSKDYGAPLSSASIPLVNLPRGRSAKGKEVAREDWESSTAETHLPRVAPTICGGATGACLVNSSTDQDDLSFPLDVGGSTTKTRGVPTGGIPAPANAHPSPETTAEIANLRRGPVIRFGPLPLAGKAASATDFGLFPPREIRDLWPGIDRMRNLALVLLAICQLILLSLVSSISVMLKGSADKAEMGSGVVVWAITSGVLFASSSLGLGFAIWRYVVACRRAADGEDWIGMAHRSRPLPPPPPASPSLSAGNGNSSTIQARKGPDGDAAGKGHGQAEGGKVVSSVSHRGLLQPEDSSVDAAETTSAGEGAALPRADTQASILTELCAAVTEGYSPLWEETSSARVGVCAVPPRVARPSRLAPRLVAEDVEMF</sequence>